<evidence type="ECO:0000313" key="2">
    <source>
        <dbReference type="Proteomes" id="UP001432027"/>
    </source>
</evidence>
<comment type="caution">
    <text evidence="1">The sequence shown here is derived from an EMBL/GenBank/DDBJ whole genome shotgun (WGS) entry which is preliminary data.</text>
</comment>
<gene>
    <name evidence="1" type="ORF">PENTCL1PPCAC_4052</name>
</gene>
<dbReference type="Proteomes" id="UP001432027">
    <property type="component" value="Unassembled WGS sequence"/>
</dbReference>
<proteinExistence type="predicted"/>
<evidence type="ECO:0000313" key="1">
    <source>
        <dbReference type="EMBL" id="GMS81877.1"/>
    </source>
</evidence>
<keyword evidence="2" id="KW-1185">Reference proteome</keyword>
<dbReference type="EMBL" id="BTSX01000001">
    <property type="protein sequence ID" value="GMS81877.1"/>
    <property type="molecule type" value="Genomic_DNA"/>
</dbReference>
<dbReference type="AlphaFoldDB" id="A0AAV5SGS4"/>
<accession>A0AAV5SGS4</accession>
<organism evidence="1 2">
    <name type="scientific">Pristionchus entomophagus</name>
    <dbReference type="NCBI Taxonomy" id="358040"/>
    <lineage>
        <taxon>Eukaryota</taxon>
        <taxon>Metazoa</taxon>
        <taxon>Ecdysozoa</taxon>
        <taxon>Nematoda</taxon>
        <taxon>Chromadorea</taxon>
        <taxon>Rhabditida</taxon>
        <taxon>Rhabditina</taxon>
        <taxon>Diplogasteromorpha</taxon>
        <taxon>Diplogasteroidea</taxon>
        <taxon>Neodiplogasteridae</taxon>
        <taxon>Pristionchus</taxon>
    </lineage>
</organism>
<reference evidence="1" key="1">
    <citation type="submission" date="2023-10" db="EMBL/GenBank/DDBJ databases">
        <title>Genome assembly of Pristionchus species.</title>
        <authorList>
            <person name="Yoshida K."/>
            <person name="Sommer R.J."/>
        </authorList>
    </citation>
    <scope>NUCLEOTIDE SEQUENCE</scope>
    <source>
        <strain evidence="1">RS0144</strain>
    </source>
</reference>
<protein>
    <submittedName>
        <fullName evidence="1">Uncharacterized protein</fullName>
    </submittedName>
</protein>
<sequence length="154" mass="17615">SLIFVGPLFNVHQRHLNSISILGTLEGDVNALGSTEGNPKTLPLKETWRPLCSSCSSHWCQNAAGWSRKLRFGYQVRVTHFIFASSSFRNPTLVRLQDMERILMFVHWRVRSRMAAPIANDRWRIMKFMILQSRRFGVSLSSLVSQLSEFACSS</sequence>
<name>A0AAV5SGS4_9BILA</name>
<feature type="non-terminal residue" evidence="1">
    <location>
        <position position="1"/>
    </location>
</feature>